<evidence type="ECO:0000313" key="3">
    <source>
        <dbReference type="EMBL" id="SQG89275.1"/>
    </source>
</evidence>
<dbReference type="EMBL" id="LS483412">
    <property type="protein sequence ID" value="SQG89275.1"/>
    <property type="molecule type" value="Genomic_DNA"/>
</dbReference>
<evidence type="ECO:0000313" key="4">
    <source>
        <dbReference type="Proteomes" id="UP000249566"/>
    </source>
</evidence>
<accession>A0AAX2IS77</accession>
<proteinExistence type="predicted"/>
<name>A0AAX2IS77_LEGPN</name>
<comment type="caution">
    <text evidence="1">Lacks conserved residue(s) required for the propagation of feature annotation.</text>
</comment>
<gene>
    <name evidence="3" type="primary">hit1</name>
    <name evidence="3" type="ORF">NCTC12272_00450</name>
</gene>
<dbReference type="Proteomes" id="UP000249566">
    <property type="component" value="Chromosome 1"/>
</dbReference>
<evidence type="ECO:0000259" key="2">
    <source>
        <dbReference type="PROSITE" id="PS51084"/>
    </source>
</evidence>
<dbReference type="AlphaFoldDB" id="A0AAX2IS77"/>
<reference evidence="3 4" key="1">
    <citation type="submission" date="2018-06" db="EMBL/GenBank/DDBJ databases">
        <authorList>
            <consortium name="Pathogen Informatics"/>
            <person name="Doyle S."/>
        </authorList>
    </citation>
    <scope>NUCLEOTIDE SEQUENCE [LARGE SCALE GENOMIC DNA]</scope>
    <source>
        <strain evidence="3 4">NCTC12272</strain>
    </source>
</reference>
<sequence length="151" mass="17566">MLINRESILFRVDDRIQSSSFTLGEWPLSTVLLKNDASYPWFILVPRKMDIQEIYQLEKSDRFLLIEEINQLSRLVTDYFKPDKLNIGALGNIVPQLHIHIVIRRKNDPLWPQGIWQASMPSTPYLESELKSLLPTLGDLVRAYDKPQSLC</sequence>
<dbReference type="InterPro" id="IPR036265">
    <property type="entry name" value="HIT-like_sf"/>
</dbReference>
<dbReference type="SUPFAM" id="SSF54197">
    <property type="entry name" value="HIT-like"/>
    <property type="match status" value="1"/>
</dbReference>
<dbReference type="InterPro" id="IPR026026">
    <property type="entry name" value="HIT_Hint"/>
</dbReference>
<keyword evidence="3" id="KW-0378">Hydrolase</keyword>
<dbReference type="Pfam" id="PF01230">
    <property type="entry name" value="HIT"/>
    <property type="match status" value="1"/>
</dbReference>
<evidence type="ECO:0000256" key="1">
    <source>
        <dbReference type="PROSITE-ProRule" id="PRU00464"/>
    </source>
</evidence>
<dbReference type="InterPro" id="IPR011146">
    <property type="entry name" value="HIT-like"/>
</dbReference>
<dbReference type="PROSITE" id="PS51084">
    <property type="entry name" value="HIT_2"/>
    <property type="match status" value="1"/>
</dbReference>
<feature type="domain" description="HIT" evidence="2">
    <location>
        <begin position="9"/>
        <end position="111"/>
    </location>
</feature>
<dbReference type="PIRSF" id="PIRSF000714">
    <property type="entry name" value="HIT"/>
    <property type="match status" value="1"/>
</dbReference>
<protein>
    <submittedName>
        <fullName evidence="3">Diadenosine tetraphosphate (Ap4A) hydrolase-like HIT family hydrolase</fullName>
    </submittedName>
</protein>
<dbReference type="Gene3D" id="3.30.428.10">
    <property type="entry name" value="HIT-like"/>
    <property type="match status" value="1"/>
</dbReference>
<dbReference type="GO" id="GO:0016787">
    <property type="term" value="F:hydrolase activity"/>
    <property type="evidence" value="ECO:0007669"/>
    <property type="project" value="UniProtKB-KW"/>
</dbReference>
<organism evidence="3 4">
    <name type="scientific">Legionella pneumophila subsp. pascullei</name>
    <dbReference type="NCBI Taxonomy" id="91890"/>
    <lineage>
        <taxon>Bacteria</taxon>
        <taxon>Pseudomonadati</taxon>
        <taxon>Pseudomonadota</taxon>
        <taxon>Gammaproteobacteria</taxon>
        <taxon>Legionellales</taxon>
        <taxon>Legionellaceae</taxon>
        <taxon>Legionella</taxon>
    </lineage>
</organism>